<dbReference type="InterPro" id="IPR000169">
    <property type="entry name" value="Pept_cys_AS"/>
</dbReference>
<dbReference type="Pfam" id="PF00112">
    <property type="entry name" value="Peptidase_C1"/>
    <property type="match status" value="1"/>
</dbReference>
<dbReference type="CDD" id="cd02248">
    <property type="entry name" value="Peptidase_C1A"/>
    <property type="match status" value="1"/>
</dbReference>
<reference evidence="6 7" key="1">
    <citation type="journal article" date="2014" name="Genome Biol. Evol.">
        <title>The secreted proteins of Achlya hypogyna and Thraustotheca clavata identify the ancestral oomycete secretome and reveal gene acquisitions by horizontal gene transfer.</title>
        <authorList>
            <person name="Misner I."/>
            <person name="Blouin N."/>
            <person name="Leonard G."/>
            <person name="Richards T.A."/>
            <person name="Lane C.E."/>
        </authorList>
    </citation>
    <scope>NUCLEOTIDE SEQUENCE [LARGE SCALE GENOMIC DNA]</scope>
    <source>
        <strain evidence="6 7">ATCC 48635</strain>
    </source>
</reference>
<evidence type="ECO:0000259" key="5">
    <source>
        <dbReference type="SMART" id="SM00645"/>
    </source>
</evidence>
<sequence length="439" mass="47408">MCLFLAMQPILIVSALLAAASAADIFADENLDVIKELEAWKSSHAGKKAVESGFVPNVETNGRQEGATSLEAIELERFKATKAVVEQLNKDYPDAEFSTDNPFALLTEDEFAQYVMGSFGQDQRKLRTVDHVARELTPEQREAGDVDWSSHKCNEPIKNQGQCGSCWTFSSIGVASFADCLATGSLLDLSQQQLVSCARAAGQGCQGGWPWKALDYIRETGVCTSSDYPYQSGQSKQDGQCKQSCNKKKLQIGETVEIQGESALQSALDHQAVQVVVEAGNNVWKNYKSGVIRQCPGAQSDHAVLAVGYGTKDGIQHFKIKNSWGTGWGEGGYMYLQRGGGGKGMCNVAEHPSYPKLTKAPHPSSDKPMPTSGAPTPTSRGPKPKPSSQRPEPSSQAPSNKCNGCTGCYYPNQQACQPAFDKGTCDIMTPYYGTVWCGN</sequence>
<feature type="signal peptide" evidence="4">
    <location>
        <begin position="1"/>
        <end position="22"/>
    </location>
</feature>
<dbReference type="EMBL" id="JNBR01001521">
    <property type="protein sequence ID" value="OQR86279.1"/>
    <property type="molecule type" value="Genomic_DNA"/>
</dbReference>
<feature type="domain" description="Peptidase C1A papain C-terminal" evidence="5">
    <location>
        <begin position="142"/>
        <end position="356"/>
    </location>
</feature>
<dbReference type="PANTHER" id="PTHR12411">
    <property type="entry name" value="CYSTEINE PROTEASE FAMILY C1-RELATED"/>
    <property type="match status" value="1"/>
</dbReference>
<evidence type="ECO:0000256" key="4">
    <source>
        <dbReference type="SAM" id="SignalP"/>
    </source>
</evidence>
<evidence type="ECO:0000256" key="1">
    <source>
        <dbReference type="ARBA" id="ARBA00008455"/>
    </source>
</evidence>
<accession>A0A1V9YKM6</accession>
<dbReference type="GO" id="GO:0008234">
    <property type="term" value="F:cysteine-type peptidase activity"/>
    <property type="evidence" value="ECO:0007669"/>
    <property type="project" value="InterPro"/>
</dbReference>
<dbReference type="Proteomes" id="UP000243579">
    <property type="component" value="Unassembled WGS sequence"/>
</dbReference>
<feature type="region of interest" description="Disordered" evidence="3">
    <location>
        <begin position="347"/>
        <end position="400"/>
    </location>
</feature>
<dbReference type="OrthoDB" id="75138at2759"/>
<dbReference type="STRING" id="1202772.A0A1V9YKM6"/>
<dbReference type="SUPFAM" id="SSF54001">
    <property type="entry name" value="Cysteine proteinases"/>
    <property type="match status" value="1"/>
</dbReference>
<dbReference type="PROSITE" id="PS00139">
    <property type="entry name" value="THIOL_PROTEASE_CYS"/>
    <property type="match status" value="1"/>
</dbReference>
<dbReference type="InterPro" id="IPR013128">
    <property type="entry name" value="Peptidase_C1A"/>
</dbReference>
<evidence type="ECO:0000256" key="3">
    <source>
        <dbReference type="SAM" id="MobiDB-lite"/>
    </source>
</evidence>
<dbReference type="InterPro" id="IPR025660">
    <property type="entry name" value="Pept_his_AS"/>
</dbReference>
<keyword evidence="7" id="KW-1185">Reference proteome</keyword>
<keyword evidence="6" id="KW-0378">Hydrolase</keyword>
<keyword evidence="4" id="KW-0732">Signal</keyword>
<keyword evidence="6" id="KW-0645">Protease</keyword>
<evidence type="ECO:0000256" key="2">
    <source>
        <dbReference type="ARBA" id="ARBA00023145"/>
    </source>
</evidence>
<dbReference type="SMART" id="SM00645">
    <property type="entry name" value="Pept_C1"/>
    <property type="match status" value="1"/>
</dbReference>
<dbReference type="Gene3D" id="3.90.70.10">
    <property type="entry name" value="Cysteine proteinases"/>
    <property type="match status" value="1"/>
</dbReference>
<keyword evidence="2" id="KW-0865">Zymogen</keyword>
<evidence type="ECO:0000313" key="6">
    <source>
        <dbReference type="EMBL" id="OQR86279.1"/>
    </source>
</evidence>
<evidence type="ECO:0000313" key="7">
    <source>
        <dbReference type="Proteomes" id="UP000243579"/>
    </source>
</evidence>
<feature type="compositionally biased region" description="Polar residues" evidence="3">
    <location>
        <begin position="386"/>
        <end position="400"/>
    </location>
</feature>
<name>A0A1V9YKM6_ACHHY</name>
<proteinExistence type="inferred from homology"/>
<dbReference type="InterPro" id="IPR000668">
    <property type="entry name" value="Peptidase_C1A_C"/>
</dbReference>
<organism evidence="6 7">
    <name type="scientific">Achlya hypogyna</name>
    <name type="common">Oomycete</name>
    <name type="synonym">Protoachlya hypogyna</name>
    <dbReference type="NCBI Taxonomy" id="1202772"/>
    <lineage>
        <taxon>Eukaryota</taxon>
        <taxon>Sar</taxon>
        <taxon>Stramenopiles</taxon>
        <taxon>Oomycota</taxon>
        <taxon>Saprolegniomycetes</taxon>
        <taxon>Saprolegniales</taxon>
        <taxon>Achlyaceae</taxon>
        <taxon>Achlya</taxon>
    </lineage>
</organism>
<comment type="caution">
    <text evidence="6">The sequence shown here is derived from an EMBL/GenBank/DDBJ whole genome shotgun (WGS) entry which is preliminary data.</text>
</comment>
<comment type="similarity">
    <text evidence="1">Belongs to the peptidase C1 family.</text>
</comment>
<feature type="chain" id="PRO_5018764190" evidence="4">
    <location>
        <begin position="23"/>
        <end position="439"/>
    </location>
</feature>
<dbReference type="InterPro" id="IPR039417">
    <property type="entry name" value="Peptidase_C1A_papain-like"/>
</dbReference>
<protein>
    <submittedName>
        <fullName evidence="6">Cysteine protease family C01A</fullName>
    </submittedName>
</protein>
<dbReference type="GO" id="GO:0006508">
    <property type="term" value="P:proteolysis"/>
    <property type="evidence" value="ECO:0007669"/>
    <property type="project" value="UniProtKB-KW"/>
</dbReference>
<gene>
    <name evidence="6" type="ORF">ACHHYP_10762</name>
</gene>
<dbReference type="PRINTS" id="PR00705">
    <property type="entry name" value="PAPAIN"/>
</dbReference>
<dbReference type="InterPro" id="IPR038765">
    <property type="entry name" value="Papain-like_cys_pep_sf"/>
</dbReference>
<dbReference type="PROSITE" id="PS00639">
    <property type="entry name" value="THIOL_PROTEASE_HIS"/>
    <property type="match status" value="1"/>
</dbReference>
<dbReference type="AlphaFoldDB" id="A0A1V9YKM6"/>